<evidence type="ECO:0000313" key="4">
    <source>
        <dbReference type="Proteomes" id="UP000233556"/>
    </source>
</evidence>
<protein>
    <submittedName>
        <fullName evidence="3">Uncharacterized protein</fullName>
    </submittedName>
</protein>
<dbReference type="EMBL" id="KZ506265">
    <property type="protein sequence ID" value="PKU40473.1"/>
    <property type="molecule type" value="Genomic_DNA"/>
</dbReference>
<keyword evidence="4" id="KW-1185">Reference proteome</keyword>
<organism evidence="3 4">
    <name type="scientific">Limosa lapponica baueri</name>
    <dbReference type="NCBI Taxonomy" id="1758121"/>
    <lineage>
        <taxon>Eukaryota</taxon>
        <taxon>Metazoa</taxon>
        <taxon>Chordata</taxon>
        <taxon>Craniata</taxon>
        <taxon>Vertebrata</taxon>
        <taxon>Euteleostomi</taxon>
        <taxon>Archelosauria</taxon>
        <taxon>Archosauria</taxon>
        <taxon>Dinosauria</taxon>
        <taxon>Saurischia</taxon>
        <taxon>Theropoda</taxon>
        <taxon>Coelurosauria</taxon>
        <taxon>Aves</taxon>
        <taxon>Neognathae</taxon>
        <taxon>Neoaves</taxon>
        <taxon>Charadriiformes</taxon>
        <taxon>Scolopacidae</taxon>
        <taxon>Limosa</taxon>
    </lineage>
</organism>
<gene>
    <name evidence="3" type="ORF">llap_9224</name>
</gene>
<accession>A0A2I0U3C6</accession>
<proteinExistence type="predicted"/>
<evidence type="ECO:0000256" key="1">
    <source>
        <dbReference type="SAM" id="Coils"/>
    </source>
</evidence>
<sequence length="276" mass="32866">MVQRSEKNSKTLKFNGNGEYPFQFVSRVQTRLRKKKSHISKAKETLDMLERAMNMVKQAEVKQFGRTISEASVTVYPHFAWQGIEYPLKRKTSPITYEVSVGEKARKTPYTLHRSAGWQRMKNGQEVMEPIKNSVLSGWSADTDMLAEGTAEIPQMWWVKFSLGLISPGRKRKEKRRKKKKEKRRKKEKIKEKARKKKKRRRKGNKEKRRKKRSKKGKKRRKNQREGKKKEKIKEKGKKEGKKEKNKKAKEKEREKNNPKFLNIFRLSWNSDEEMD</sequence>
<feature type="region of interest" description="Disordered" evidence="2">
    <location>
        <begin position="169"/>
        <end position="276"/>
    </location>
</feature>
<evidence type="ECO:0000313" key="3">
    <source>
        <dbReference type="EMBL" id="PKU40473.1"/>
    </source>
</evidence>
<name>A0A2I0U3C6_LIMLA</name>
<feature type="coiled-coil region" evidence="1">
    <location>
        <begin position="32"/>
        <end position="62"/>
    </location>
</feature>
<evidence type="ECO:0000256" key="2">
    <source>
        <dbReference type="SAM" id="MobiDB-lite"/>
    </source>
</evidence>
<reference evidence="4" key="1">
    <citation type="submission" date="2017-11" db="EMBL/GenBank/DDBJ databases">
        <authorList>
            <person name="Lima N.C."/>
            <person name="Parody-Merino A.M."/>
            <person name="Battley P.F."/>
            <person name="Fidler A.E."/>
            <person name="Prosdocimi F."/>
        </authorList>
    </citation>
    <scope>NUCLEOTIDE SEQUENCE [LARGE SCALE GENOMIC DNA]</scope>
</reference>
<feature type="compositionally biased region" description="Basic and acidic residues" evidence="2">
    <location>
        <begin position="224"/>
        <end position="243"/>
    </location>
</feature>
<dbReference type="Proteomes" id="UP000233556">
    <property type="component" value="Unassembled WGS sequence"/>
</dbReference>
<feature type="compositionally biased region" description="Basic residues" evidence="2">
    <location>
        <begin position="169"/>
        <end position="223"/>
    </location>
</feature>
<reference evidence="4" key="2">
    <citation type="submission" date="2017-12" db="EMBL/GenBank/DDBJ databases">
        <title>Genome sequence of the Bar-tailed Godwit (Limosa lapponica baueri).</title>
        <authorList>
            <person name="Lima N.C.B."/>
            <person name="Parody-Merino A.M."/>
            <person name="Battley P.F."/>
            <person name="Fidler A.E."/>
            <person name="Prosdocimi F."/>
        </authorList>
    </citation>
    <scope>NUCLEOTIDE SEQUENCE [LARGE SCALE GENOMIC DNA]</scope>
</reference>
<keyword evidence="1" id="KW-0175">Coiled coil</keyword>
<dbReference type="AlphaFoldDB" id="A0A2I0U3C6"/>